<dbReference type="Gene3D" id="3.30.30.100">
    <property type="match status" value="1"/>
</dbReference>
<gene>
    <name evidence="5" type="primary">WBGene00202587</name>
</gene>
<evidence type="ECO:0000313" key="6">
    <source>
        <dbReference type="Proteomes" id="UP000005239"/>
    </source>
</evidence>
<organism evidence="5 6">
    <name type="scientific">Pristionchus pacificus</name>
    <name type="common">Parasitic nematode worm</name>
    <dbReference type="NCBI Taxonomy" id="54126"/>
    <lineage>
        <taxon>Eukaryota</taxon>
        <taxon>Metazoa</taxon>
        <taxon>Ecdysozoa</taxon>
        <taxon>Nematoda</taxon>
        <taxon>Chromadorea</taxon>
        <taxon>Rhabditida</taxon>
        <taxon>Rhabditina</taxon>
        <taxon>Diplogasteromorpha</taxon>
        <taxon>Diplogasteroidea</taxon>
        <taxon>Neodiplogasteridae</taxon>
        <taxon>Pristionchus</taxon>
    </lineage>
</organism>
<dbReference type="Proteomes" id="UP000005239">
    <property type="component" value="Unassembled WGS sequence"/>
</dbReference>
<protein>
    <submittedName>
        <fullName evidence="5">Uncharacterized protein</fullName>
    </submittedName>
</protein>
<evidence type="ECO:0000256" key="1">
    <source>
        <dbReference type="ARBA" id="ARBA00004613"/>
    </source>
</evidence>
<accession>A0A8R1UHL5</accession>
<reference evidence="5" key="2">
    <citation type="submission" date="2022-06" db="UniProtKB">
        <authorList>
            <consortium name="EnsemblMetazoa"/>
        </authorList>
    </citation>
    <scope>IDENTIFICATION</scope>
    <source>
        <strain evidence="5">PS312</strain>
    </source>
</reference>
<dbReference type="Pfam" id="PF14865">
    <property type="entry name" value="Macin"/>
    <property type="match status" value="1"/>
</dbReference>
<dbReference type="InterPro" id="IPR029230">
    <property type="entry name" value="Macin"/>
</dbReference>
<evidence type="ECO:0000256" key="3">
    <source>
        <dbReference type="ARBA" id="ARBA00022525"/>
    </source>
</evidence>
<comment type="similarity">
    <text evidence="2">Belongs to the macin family.</text>
</comment>
<proteinExistence type="inferred from homology"/>
<dbReference type="AlphaFoldDB" id="A0A2A6BA34"/>
<evidence type="ECO:0000313" key="5">
    <source>
        <dbReference type="EnsemblMetazoa" id="PPA29718.1"/>
    </source>
</evidence>
<comment type="subcellular location">
    <subcellularLocation>
        <location evidence="1">Secreted</location>
    </subcellularLocation>
</comment>
<name>A0A2A6BA34_PRIPA</name>
<evidence type="ECO:0000256" key="4">
    <source>
        <dbReference type="ARBA" id="ARBA00023157"/>
    </source>
</evidence>
<dbReference type="EnsemblMetazoa" id="PPA29718.1">
    <property type="protein sequence ID" value="PPA29718.1"/>
    <property type="gene ID" value="WBGene00202587"/>
</dbReference>
<sequence length="87" mass="9540">MASSVYAVTPNECYKNWSRCTPQTSAGTGILWKSCDFYCKMCKSRDGGNCVPIVNAPCSGGQKCECFGGNRDWNPNWAQRATCWAGL</sequence>
<accession>A0A2A6BA34</accession>
<dbReference type="GO" id="GO:0006952">
    <property type="term" value="P:defense response"/>
    <property type="evidence" value="ECO:0007669"/>
    <property type="project" value="InterPro"/>
</dbReference>
<keyword evidence="4" id="KW-1015">Disulfide bond</keyword>
<dbReference type="GO" id="GO:0005576">
    <property type="term" value="C:extracellular region"/>
    <property type="evidence" value="ECO:0007669"/>
    <property type="project" value="UniProtKB-SubCell"/>
</dbReference>
<keyword evidence="3" id="KW-0964">Secreted</keyword>
<evidence type="ECO:0000256" key="2">
    <source>
        <dbReference type="ARBA" id="ARBA00010366"/>
    </source>
</evidence>
<reference evidence="6" key="1">
    <citation type="journal article" date="2008" name="Nat. Genet.">
        <title>The Pristionchus pacificus genome provides a unique perspective on nematode lifestyle and parasitism.</title>
        <authorList>
            <person name="Dieterich C."/>
            <person name="Clifton S.W."/>
            <person name="Schuster L.N."/>
            <person name="Chinwalla A."/>
            <person name="Delehaunty K."/>
            <person name="Dinkelacker I."/>
            <person name="Fulton L."/>
            <person name="Fulton R."/>
            <person name="Godfrey J."/>
            <person name="Minx P."/>
            <person name="Mitreva M."/>
            <person name="Roeseler W."/>
            <person name="Tian H."/>
            <person name="Witte H."/>
            <person name="Yang S.P."/>
            <person name="Wilson R.K."/>
            <person name="Sommer R.J."/>
        </authorList>
    </citation>
    <scope>NUCLEOTIDE SEQUENCE [LARGE SCALE GENOMIC DNA]</scope>
    <source>
        <strain evidence="6">PS312</strain>
    </source>
</reference>
<keyword evidence="6" id="KW-1185">Reference proteome</keyword>
<dbReference type="OrthoDB" id="9988549at2759"/>
<dbReference type="InterPro" id="IPR038456">
    <property type="entry name" value="Macin_sf"/>
</dbReference>